<name>A0A8S5TWK9_9CAUD</name>
<dbReference type="GO" id="GO:0006289">
    <property type="term" value="P:nucleotide-excision repair"/>
    <property type="evidence" value="ECO:0007669"/>
    <property type="project" value="InterPro"/>
</dbReference>
<dbReference type="InterPro" id="IPR050066">
    <property type="entry name" value="UvrABC_protein_C"/>
</dbReference>
<dbReference type="InterPro" id="IPR000305">
    <property type="entry name" value="GIY-YIG_endonuc"/>
</dbReference>
<dbReference type="SMART" id="SM00465">
    <property type="entry name" value="GIYc"/>
    <property type="match status" value="1"/>
</dbReference>
<dbReference type="CDD" id="cd10434">
    <property type="entry name" value="GIY-YIG_UvrC_Cho"/>
    <property type="match status" value="1"/>
</dbReference>
<dbReference type="InterPro" id="IPR035901">
    <property type="entry name" value="GIY-YIG_endonuc_sf"/>
</dbReference>
<dbReference type="Pfam" id="PF01541">
    <property type="entry name" value="GIY-YIG"/>
    <property type="match status" value="1"/>
</dbReference>
<proteinExistence type="predicted"/>
<keyword evidence="3" id="KW-0472">Membrane</keyword>
<evidence type="ECO:0000256" key="3">
    <source>
        <dbReference type="SAM" id="Phobius"/>
    </source>
</evidence>
<dbReference type="SUPFAM" id="SSF82771">
    <property type="entry name" value="GIY-YIG endonuclease"/>
    <property type="match status" value="1"/>
</dbReference>
<accession>A0A8S5TWK9</accession>
<dbReference type="Gene3D" id="3.40.1440.10">
    <property type="entry name" value="GIY-YIG endonuclease"/>
    <property type="match status" value="1"/>
</dbReference>
<dbReference type="InterPro" id="IPR047296">
    <property type="entry name" value="GIY-YIG_UvrC_Cho"/>
</dbReference>
<organism evidence="5">
    <name type="scientific">Siphoviridae sp. ctcx61</name>
    <dbReference type="NCBI Taxonomy" id="2825575"/>
    <lineage>
        <taxon>Viruses</taxon>
        <taxon>Duplodnaviria</taxon>
        <taxon>Heunggongvirae</taxon>
        <taxon>Uroviricota</taxon>
        <taxon>Caudoviricetes</taxon>
    </lineage>
</organism>
<dbReference type="GO" id="GO:0009380">
    <property type="term" value="C:excinuclease repair complex"/>
    <property type="evidence" value="ECO:0007669"/>
    <property type="project" value="TreeGrafter"/>
</dbReference>
<keyword evidence="3" id="KW-1133">Transmembrane helix</keyword>
<evidence type="ECO:0000259" key="4">
    <source>
        <dbReference type="PROSITE" id="PS50164"/>
    </source>
</evidence>
<dbReference type="PROSITE" id="PS50164">
    <property type="entry name" value="GIY_YIG"/>
    <property type="match status" value="1"/>
</dbReference>
<sequence length="131" mass="15388">MVSYCYRFKDINGSIIYIGKTVDINKRMAQHFGGKGHLDKNCYKSVAVIEYQKYKTESDALIYETYYITKYSPKYNKLGQSRDKPTVQLDEKEWKTYQVLKKQVEKGETSWGCLTYILIIALTYAIYQLFA</sequence>
<evidence type="ECO:0000313" key="5">
    <source>
        <dbReference type="EMBL" id="DAF86559.1"/>
    </source>
</evidence>
<evidence type="ECO:0000256" key="2">
    <source>
        <dbReference type="ARBA" id="ARBA00022842"/>
    </source>
</evidence>
<comment type="cofactor">
    <cofactor evidence="1">
        <name>Mg(2+)</name>
        <dbReference type="ChEBI" id="CHEBI:18420"/>
    </cofactor>
</comment>
<protein>
    <submittedName>
        <fullName evidence="5">GIY-YIG nuclease superfamily protein</fullName>
    </submittedName>
</protein>
<dbReference type="PANTHER" id="PTHR30562">
    <property type="entry name" value="UVRC/OXIDOREDUCTASE"/>
    <property type="match status" value="1"/>
</dbReference>
<keyword evidence="3" id="KW-0812">Transmembrane</keyword>
<evidence type="ECO:0000256" key="1">
    <source>
        <dbReference type="ARBA" id="ARBA00001946"/>
    </source>
</evidence>
<keyword evidence="2" id="KW-0460">Magnesium</keyword>
<dbReference type="PANTHER" id="PTHR30562:SF1">
    <property type="entry name" value="UVRABC SYSTEM PROTEIN C"/>
    <property type="match status" value="1"/>
</dbReference>
<dbReference type="EMBL" id="BK015949">
    <property type="protein sequence ID" value="DAF86559.1"/>
    <property type="molecule type" value="Genomic_DNA"/>
</dbReference>
<feature type="domain" description="GIY-YIG" evidence="4">
    <location>
        <begin position="1"/>
        <end position="77"/>
    </location>
</feature>
<reference evidence="5" key="1">
    <citation type="journal article" date="2021" name="Proc. Natl. Acad. Sci. U.S.A.">
        <title>A Catalog of Tens of Thousands of Viruses from Human Metagenomes Reveals Hidden Associations with Chronic Diseases.</title>
        <authorList>
            <person name="Tisza M.J."/>
            <person name="Buck C.B."/>
        </authorList>
    </citation>
    <scope>NUCLEOTIDE SEQUENCE</scope>
    <source>
        <strain evidence="5">Ctcx61</strain>
    </source>
</reference>
<feature type="transmembrane region" description="Helical" evidence="3">
    <location>
        <begin position="111"/>
        <end position="130"/>
    </location>
</feature>